<reference evidence="4" key="1">
    <citation type="submission" date="2015-05" db="EMBL/GenBank/DDBJ databases">
        <authorList>
            <person name="Fogelqvist Johan"/>
        </authorList>
    </citation>
    <scope>NUCLEOTIDE SEQUENCE [LARGE SCALE GENOMIC DNA]</scope>
</reference>
<feature type="compositionally biased region" description="Polar residues" evidence="1">
    <location>
        <begin position="786"/>
        <end position="802"/>
    </location>
</feature>
<organism evidence="3 4">
    <name type="scientific">Verticillium longisporum</name>
    <name type="common">Verticillium dahliae var. longisporum</name>
    <dbReference type="NCBI Taxonomy" id="100787"/>
    <lineage>
        <taxon>Eukaryota</taxon>
        <taxon>Fungi</taxon>
        <taxon>Dikarya</taxon>
        <taxon>Ascomycota</taxon>
        <taxon>Pezizomycotina</taxon>
        <taxon>Sordariomycetes</taxon>
        <taxon>Hypocreomycetidae</taxon>
        <taxon>Glomerellales</taxon>
        <taxon>Plectosphaerellaceae</taxon>
        <taxon>Verticillium</taxon>
    </lineage>
</organism>
<feature type="compositionally biased region" description="Low complexity" evidence="1">
    <location>
        <begin position="158"/>
        <end position="167"/>
    </location>
</feature>
<keyword evidence="2" id="KW-0472">Membrane</keyword>
<feature type="region of interest" description="Disordered" evidence="1">
    <location>
        <begin position="1068"/>
        <end position="1213"/>
    </location>
</feature>
<feature type="region of interest" description="Disordered" evidence="1">
    <location>
        <begin position="147"/>
        <end position="177"/>
    </location>
</feature>
<feature type="region of interest" description="Disordered" evidence="1">
    <location>
        <begin position="1009"/>
        <end position="1047"/>
    </location>
</feature>
<feature type="compositionally biased region" description="Polar residues" evidence="1">
    <location>
        <begin position="820"/>
        <end position="834"/>
    </location>
</feature>
<accession>A0A0G4KT54</accession>
<dbReference type="EMBL" id="CVQH01004224">
    <property type="protein sequence ID" value="CRK12902.1"/>
    <property type="molecule type" value="Genomic_DNA"/>
</dbReference>
<gene>
    <name evidence="3" type="ORF">BN1708_010656</name>
</gene>
<name>A0A0G4KT54_VERLO</name>
<feature type="region of interest" description="Disordered" evidence="1">
    <location>
        <begin position="718"/>
        <end position="930"/>
    </location>
</feature>
<protein>
    <submittedName>
        <fullName evidence="3">Uncharacterized protein</fullName>
    </submittedName>
</protein>
<evidence type="ECO:0000313" key="4">
    <source>
        <dbReference type="Proteomes" id="UP000044602"/>
    </source>
</evidence>
<sequence>MPSHPWKQAVAVTSDAATRVTALLAVVALLPAVASAAQTLPYIPTTVLLPDRTSSNGSDIAYIFRPSTASSDGKTHVDLLSINISATVDGDTSIETISSDLPFLRNAKDTTAFLPTVADNGTIIVQAGDCAAAGGFDVWTYTPADMASDSSDGSWEKAAANTASDTSDSNDDEAQPNPHFLGAAISYSSVLAPVMSDPILYSYGGMCSTPSEDASSWQSAANYSKQMVRVARDSASESELTYTASLITSKGPAFPEAGFSLTPLSPSITNRSDTITQQRGYVLLGGHTETAFINMSTAAIWNLPAESWSFLSINGPDSGLPGSELAVKGVSRRATPSSVDSRSGHTAVLNEAGDALVVLGGWVGTVAHAADPQLAVLRMGNSYGEWAWEIPDGQPQGSGVYGHGAVLLPGNVMMTYGGFEISGSSSKVKRQQNSGSPRFLNLTSLSWGSSYTNPSSSSSSGGTGSGASEGSSKNDNKNETMKKVGLGVGLGVGLLAVIGAIIVWFCYRKRIRKQRQDRDRAVQGLAQDAARFLHADDEMVERDDPWSSNSWYTGGHDPYDQNSRSLGYETLRNNRSLLGGYGGNAPAGLLIPRKPVISKAARGAYQPTASRPSNLPTAGHIHPIYEADEEAPDGPVLMRDPDMGPETSTSQTYSDPFATPRHSGIEASTSAAAGPIAFLPPNRAALTPSPDRNHQRGFVDPEVQDWQSDVDAAEALFAQMPPRAGRGSPTRRASMRSARSGTTGPDDERTGSGLSDSNRSTFSSLLSRSGSAAGTARSYTPYRASPTHTGTLLSAGGATNNDGRLGTSGSGSGSSSSNSAHTFSTAKSNFTSLQAEGPSLLLHGERSSPTREQHYQGGHARGSSYPHHGDDDDEEDNFIVPGSASKSKPRRGKGWLGSLRRVFSVSNGGSPADSSVGSISPARRSSLDGRDELVSTAYESRLGLSGIGGAELLRRKQGRSGWQDGEGVNDAGGSGARGGDEGPPPGLASTAYESRLGLSGIGGAELLRRKQGRSGWQDGEVVNDTGGSGARGGDGGPPPGVSEEDWDIERAIEKRLVQFMFTVPKERLRVVNGDEASIDDGASAVDPEKVGLALSPSPEEAERQRERPDVTTGGFDPRSAPSPEPLRIQKKKSVEPVEEVMDEKAGAPSVVIPPPSSSSSSISIADENLWAPARGRELRVPSAASERELKRISTTESGISESEPRPSLTLRTAEAVRIERPKTRVLRMVESFEVKSREGSPSPTRGSP</sequence>
<feature type="compositionally biased region" description="Basic and acidic residues" evidence="1">
    <location>
        <begin position="1174"/>
        <end position="1193"/>
    </location>
</feature>
<feature type="compositionally biased region" description="Polar residues" evidence="1">
    <location>
        <begin position="904"/>
        <end position="918"/>
    </location>
</feature>
<feature type="compositionally biased region" description="Basic and acidic residues" evidence="1">
    <location>
        <begin position="843"/>
        <end position="854"/>
    </location>
</feature>
<proteinExistence type="predicted"/>
<feature type="compositionally biased region" description="Basic and acidic residues" evidence="1">
    <location>
        <begin position="1100"/>
        <end position="1109"/>
    </location>
</feature>
<feature type="region of interest" description="Disordered" evidence="1">
    <location>
        <begin position="451"/>
        <end position="478"/>
    </location>
</feature>
<feature type="region of interest" description="Disordered" evidence="1">
    <location>
        <begin position="628"/>
        <end position="663"/>
    </location>
</feature>
<keyword evidence="2" id="KW-1133">Transmembrane helix</keyword>
<dbReference type="SUPFAM" id="SSF50965">
    <property type="entry name" value="Galactose oxidase, central domain"/>
    <property type="match status" value="1"/>
</dbReference>
<keyword evidence="2" id="KW-0812">Transmembrane</keyword>
<evidence type="ECO:0000256" key="2">
    <source>
        <dbReference type="SAM" id="Phobius"/>
    </source>
</evidence>
<feature type="compositionally biased region" description="Low complexity" evidence="1">
    <location>
        <begin position="754"/>
        <end position="780"/>
    </location>
</feature>
<keyword evidence="4" id="KW-1185">Reference proteome</keyword>
<feature type="compositionally biased region" description="Low complexity" evidence="1">
    <location>
        <begin position="451"/>
        <end position="460"/>
    </location>
</feature>
<feature type="transmembrane region" description="Helical" evidence="2">
    <location>
        <begin position="484"/>
        <end position="507"/>
    </location>
</feature>
<dbReference type="STRING" id="100787.A0A0G4KT54"/>
<dbReference type="AlphaFoldDB" id="A0A0G4KT54"/>
<feature type="compositionally biased region" description="Gly residues" evidence="1">
    <location>
        <begin position="1026"/>
        <end position="1035"/>
    </location>
</feature>
<evidence type="ECO:0000313" key="3">
    <source>
        <dbReference type="EMBL" id="CRK12902.1"/>
    </source>
</evidence>
<dbReference type="InterPro" id="IPR011043">
    <property type="entry name" value="Gal_Oxase/kelch_b-propeller"/>
</dbReference>
<dbReference type="Proteomes" id="UP000044602">
    <property type="component" value="Unassembled WGS sequence"/>
</dbReference>
<evidence type="ECO:0000256" key="1">
    <source>
        <dbReference type="SAM" id="MobiDB-lite"/>
    </source>
</evidence>
<feature type="region of interest" description="Disordered" evidence="1">
    <location>
        <begin position="955"/>
        <end position="994"/>
    </location>
</feature>